<keyword evidence="1" id="KW-1133">Transmembrane helix</keyword>
<dbReference type="InterPro" id="IPR015943">
    <property type="entry name" value="WD40/YVTN_repeat-like_dom_sf"/>
</dbReference>
<keyword evidence="4" id="KW-1185">Reference proteome</keyword>
<reference evidence="3 4" key="1">
    <citation type="submission" date="2019-02" db="EMBL/GenBank/DDBJ databases">
        <title>Deep-cultivation of Planctomycetes and their phenomic and genomic characterization uncovers novel biology.</title>
        <authorList>
            <person name="Wiegand S."/>
            <person name="Jogler M."/>
            <person name="Boedeker C."/>
            <person name="Pinto D."/>
            <person name="Vollmers J."/>
            <person name="Rivas-Marin E."/>
            <person name="Kohn T."/>
            <person name="Peeters S.H."/>
            <person name="Heuer A."/>
            <person name="Rast P."/>
            <person name="Oberbeckmann S."/>
            <person name="Bunk B."/>
            <person name="Jeske O."/>
            <person name="Meyerdierks A."/>
            <person name="Storesund J.E."/>
            <person name="Kallscheuer N."/>
            <person name="Luecker S."/>
            <person name="Lage O.M."/>
            <person name="Pohl T."/>
            <person name="Merkel B.J."/>
            <person name="Hornburger P."/>
            <person name="Mueller R.-W."/>
            <person name="Bruemmer F."/>
            <person name="Labrenz M."/>
            <person name="Spormann A.M."/>
            <person name="Op den Camp H."/>
            <person name="Overmann J."/>
            <person name="Amann R."/>
            <person name="Jetten M.S.M."/>
            <person name="Mascher T."/>
            <person name="Medema M.H."/>
            <person name="Devos D.P."/>
            <person name="Kaster A.-K."/>
            <person name="Ovreas L."/>
            <person name="Rohde M."/>
            <person name="Galperin M.Y."/>
            <person name="Jogler C."/>
        </authorList>
    </citation>
    <scope>NUCLEOTIDE SEQUENCE [LARGE SCALE GENOMIC DNA]</scope>
    <source>
        <strain evidence="3 4">Q31a</strain>
    </source>
</reference>
<dbReference type="OrthoDB" id="7051554at2"/>
<keyword evidence="1" id="KW-0472">Membrane</keyword>
<dbReference type="SUPFAM" id="SSF50998">
    <property type="entry name" value="Quinoprotein alcohol dehydrogenase-like"/>
    <property type="match status" value="1"/>
</dbReference>
<name>A0A518GC45_9BACT</name>
<gene>
    <name evidence="3" type="ORF">Q31a_45480</name>
</gene>
<evidence type="ECO:0000313" key="3">
    <source>
        <dbReference type="EMBL" id="QDV26176.1"/>
    </source>
</evidence>
<dbReference type="RefSeq" id="WP_145082131.1">
    <property type="nucleotide sequence ID" value="NZ_CP036298.1"/>
</dbReference>
<feature type="transmembrane region" description="Helical" evidence="1">
    <location>
        <begin position="48"/>
        <end position="68"/>
    </location>
</feature>
<evidence type="ECO:0000313" key="4">
    <source>
        <dbReference type="Proteomes" id="UP000318017"/>
    </source>
</evidence>
<organism evidence="3 4">
    <name type="scientific">Aureliella helgolandensis</name>
    <dbReference type="NCBI Taxonomy" id="2527968"/>
    <lineage>
        <taxon>Bacteria</taxon>
        <taxon>Pseudomonadati</taxon>
        <taxon>Planctomycetota</taxon>
        <taxon>Planctomycetia</taxon>
        <taxon>Pirellulales</taxon>
        <taxon>Pirellulaceae</taxon>
        <taxon>Aureliella</taxon>
    </lineage>
</organism>
<feature type="transmembrane region" description="Helical" evidence="1">
    <location>
        <begin position="17"/>
        <end position="36"/>
    </location>
</feature>
<dbReference type="KEGG" id="ahel:Q31a_45480"/>
<protein>
    <submittedName>
        <fullName evidence="3">Outer membrane biogenesis protein BamB</fullName>
    </submittedName>
</protein>
<evidence type="ECO:0000256" key="1">
    <source>
        <dbReference type="SAM" id="Phobius"/>
    </source>
</evidence>
<dbReference type="AlphaFoldDB" id="A0A518GC45"/>
<accession>A0A518GC45</accession>
<dbReference type="PANTHER" id="PTHR34512">
    <property type="entry name" value="CELL SURFACE PROTEIN"/>
    <property type="match status" value="1"/>
</dbReference>
<feature type="domain" description="Pyrrolo-quinoline quinone repeat" evidence="2">
    <location>
        <begin position="197"/>
        <end position="459"/>
    </location>
</feature>
<evidence type="ECO:0000259" key="2">
    <source>
        <dbReference type="Pfam" id="PF13360"/>
    </source>
</evidence>
<sequence>MDATEDSLPSRKKFLPILGKLALLVFLSAGLGIWYLRTNAADRDFAEVNVFATILGIVGWLSLTVACRSAALPRWVWRTIGLAPPLFLLGFLGLYKLERLDGELNPKFVLRWSQERRLETATAGSTTIPLESLAPTEFDFPQYLGPYRNATYPKVQLAEDWQGTPPSIAWKRSIGSGWSGFAIQGDVAVTMEQRDQEEWITAIDINSGEAWWSYAIPGAHTNILGGSGPRSTPTISNDRVYAVSAISQIVCLDLASGEQLWSHDLLPNGVSDQAAFEAHVSWGRSASPLVIGEQVIVPQGGLDESAAALVSLSVQDGAVLWTAGQGQVSYSSPMLIDILGVPQVVYTSEKMLAGYLPQDGTQLWTAPAPGSSSADPNVAQPIDLGSGRILLTKGYGTGAVLWQLKHDSSEAWQIEELWRKPSVMKTKFTTAVIRDSYAYGLSDGILECISLETGKRQWKKGRYRQGQLLLVGEHLLITSEDGELVLVAAQPTAFQELAKLQVINDVTWNTPAISGNRLLMRNSELAACVILPIVNSPAKE</sequence>
<dbReference type="Pfam" id="PF13360">
    <property type="entry name" value="PQQ_2"/>
    <property type="match status" value="1"/>
</dbReference>
<dbReference type="InterPro" id="IPR011047">
    <property type="entry name" value="Quinoprotein_ADH-like_sf"/>
</dbReference>
<keyword evidence="1" id="KW-0812">Transmembrane</keyword>
<proteinExistence type="predicted"/>
<dbReference type="Gene3D" id="2.130.10.10">
    <property type="entry name" value="YVTN repeat-like/Quinoprotein amine dehydrogenase"/>
    <property type="match status" value="1"/>
</dbReference>
<dbReference type="PANTHER" id="PTHR34512:SF30">
    <property type="entry name" value="OUTER MEMBRANE PROTEIN ASSEMBLY FACTOR BAMB"/>
    <property type="match status" value="1"/>
</dbReference>
<dbReference type="Proteomes" id="UP000318017">
    <property type="component" value="Chromosome"/>
</dbReference>
<dbReference type="InterPro" id="IPR002372">
    <property type="entry name" value="PQQ_rpt_dom"/>
</dbReference>
<dbReference type="EMBL" id="CP036298">
    <property type="protein sequence ID" value="QDV26176.1"/>
    <property type="molecule type" value="Genomic_DNA"/>
</dbReference>